<keyword evidence="4" id="KW-1185">Reference proteome</keyword>
<reference evidence="4 5" key="1">
    <citation type="journal article" date="2019" name="Sci. Rep.">
        <title>Comparative genomics of chytrid fungi reveal insights into the obligate biotrophic and pathogenic lifestyle of Synchytrium endobioticum.</title>
        <authorList>
            <person name="van de Vossenberg B.T.L.H."/>
            <person name="Warris S."/>
            <person name="Nguyen H.D.T."/>
            <person name="van Gent-Pelzer M.P.E."/>
            <person name="Joly D.L."/>
            <person name="van de Geest H.C."/>
            <person name="Bonants P.J.M."/>
            <person name="Smith D.S."/>
            <person name="Levesque C.A."/>
            <person name="van der Lee T.A.J."/>
        </authorList>
    </citation>
    <scope>NUCLEOTIDE SEQUENCE [LARGE SCALE GENOMIC DNA]</scope>
    <source>
        <strain evidence="2 5">LEV6574</strain>
        <strain evidence="3 4">MB42</strain>
    </source>
</reference>
<evidence type="ECO:0000313" key="4">
    <source>
        <dbReference type="Proteomes" id="UP000317494"/>
    </source>
</evidence>
<evidence type="ECO:0000256" key="1">
    <source>
        <dbReference type="SAM" id="MobiDB-lite"/>
    </source>
</evidence>
<evidence type="ECO:0000313" key="2">
    <source>
        <dbReference type="EMBL" id="TPX36889.1"/>
    </source>
</evidence>
<dbReference type="VEuPathDB" id="FungiDB:SeMB42_g00628"/>
<dbReference type="EMBL" id="QEAM01000666">
    <property type="protein sequence ID" value="TPX36889.1"/>
    <property type="molecule type" value="Genomic_DNA"/>
</dbReference>
<dbReference type="Proteomes" id="UP000320475">
    <property type="component" value="Unassembled WGS sequence"/>
</dbReference>
<name>A0A507DR15_9FUNG</name>
<gene>
    <name evidence="2" type="ORF">SeLEV6574_g07967</name>
    <name evidence="3" type="ORF">SeMB42_g00628</name>
</gene>
<dbReference type="EMBL" id="QEAN01000013">
    <property type="protein sequence ID" value="TPX53667.1"/>
    <property type="molecule type" value="Genomic_DNA"/>
</dbReference>
<comment type="caution">
    <text evidence="3">The sequence shown here is derived from an EMBL/GenBank/DDBJ whole genome shotgun (WGS) entry which is preliminary data.</text>
</comment>
<feature type="region of interest" description="Disordered" evidence="1">
    <location>
        <begin position="279"/>
        <end position="311"/>
    </location>
</feature>
<organism evidence="3 4">
    <name type="scientific">Synchytrium endobioticum</name>
    <dbReference type="NCBI Taxonomy" id="286115"/>
    <lineage>
        <taxon>Eukaryota</taxon>
        <taxon>Fungi</taxon>
        <taxon>Fungi incertae sedis</taxon>
        <taxon>Chytridiomycota</taxon>
        <taxon>Chytridiomycota incertae sedis</taxon>
        <taxon>Chytridiomycetes</taxon>
        <taxon>Synchytriales</taxon>
        <taxon>Synchytriaceae</taxon>
        <taxon>Synchytrium</taxon>
    </lineage>
</organism>
<proteinExistence type="predicted"/>
<evidence type="ECO:0000313" key="5">
    <source>
        <dbReference type="Proteomes" id="UP000320475"/>
    </source>
</evidence>
<protein>
    <submittedName>
        <fullName evidence="3">Uncharacterized protein</fullName>
    </submittedName>
</protein>
<dbReference type="Proteomes" id="UP000317494">
    <property type="component" value="Unassembled WGS sequence"/>
</dbReference>
<accession>A0A507DR15</accession>
<dbReference type="AlphaFoldDB" id="A0A507DR15"/>
<sequence length="390" mass="42125">MSPSLRTTIDALLDELERTIDHLSECTTDKDTTSSLKRSDGASKGSLPSLLAGQNEPKPDAAPSHNLSTSTPQLIDPEALEIESPPSQRTARSRRASNVKITYNDVPVDSHRARLTAHKLTAVLGSVPEAILKAAAEGLPVDAPNRERGVKTGNIDKAWRILGIHTKSRDVVHDDEDEQDAHAVAAPIINVNDGKMDYNEDGAASGNNIHRDVATTSLNIEFTQGQRRKSISFTVQDCVQDCVLSQKIRDECIQELFALSEAFNNTGLSRRDTIVRQQCDSSSPIGGIDVSSEGTDNTTEEDTSASHNTLFPTEEKPYQSKIVILRPLQVEGVNLGIIPSISALSATSPPVLSPGSSPLEVILPHFRAKILLRRSKPESGNSSSPSLFSM</sequence>
<feature type="region of interest" description="Disordered" evidence="1">
    <location>
        <begin position="25"/>
        <end position="98"/>
    </location>
</feature>
<feature type="compositionally biased region" description="Basic and acidic residues" evidence="1">
    <location>
        <begin position="25"/>
        <end position="41"/>
    </location>
</feature>
<evidence type="ECO:0000313" key="3">
    <source>
        <dbReference type="EMBL" id="TPX53667.1"/>
    </source>
</evidence>